<dbReference type="SUPFAM" id="SSF57667">
    <property type="entry name" value="beta-beta-alpha zinc fingers"/>
    <property type="match status" value="1"/>
</dbReference>
<keyword evidence="3" id="KW-0677">Repeat</keyword>
<feature type="compositionally biased region" description="Polar residues" evidence="9">
    <location>
        <begin position="304"/>
        <end position="313"/>
    </location>
</feature>
<evidence type="ECO:0000256" key="2">
    <source>
        <dbReference type="ARBA" id="ARBA00022723"/>
    </source>
</evidence>
<evidence type="ECO:0000313" key="11">
    <source>
        <dbReference type="EMBL" id="OJA10611.1"/>
    </source>
</evidence>
<feature type="compositionally biased region" description="Polar residues" evidence="9">
    <location>
        <begin position="1"/>
        <end position="11"/>
    </location>
</feature>
<comment type="subcellular location">
    <subcellularLocation>
        <location evidence="1">Nucleus</location>
    </subcellularLocation>
</comment>
<dbReference type="EMBL" id="LVVM01005423">
    <property type="protein sequence ID" value="OJA10611.1"/>
    <property type="molecule type" value="Genomic_DNA"/>
</dbReference>
<feature type="domain" description="C2H2-type" evidence="10">
    <location>
        <begin position="237"/>
        <end position="257"/>
    </location>
</feature>
<evidence type="ECO:0000256" key="7">
    <source>
        <dbReference type="ARBA" id="ARBA00039490"/>
    </source>
</evidence>
<gene>
    <name evidence="11" type="ORF">AZE42_09930</name>
</gene>
<dbReference type="PROSITE" id="PS50157">
    <property type="entry name" value="ZINC_FINGER_C2H2_2"/>
    <property type="match status" value="2"/>
</dbReference>
<evidence type="ECO:0000256" key="8">
    <source>
        <dbReference type="PROSITE-ProRule" id="PRU00042"/>
    </source>
</evidence>
<proteinExistence type="predicted"/>
<dbReference type="PANTHER" id="PTHR16515">
    <property type="entry name" value="PR DOMAIN ZINC FINGER PROTEIN"/>
    <property type="match status" value="1"/>
</dbReference>
<dbReference type="GO" id="GO:0008270">
    <property type="term" value="F:zinc ion binding"/>
    <property type="evidence" value="ECO:0007669"/>
    <property type="project" value="UniProtKB-KW"/>
</dbReference>
<dbReference type="SMART" id="SM00355">
    <property type="entry name" value="ZnF_C2H2"/>
    <property type="match status" value="2"/>
</dbReference>
<evidence type="ECO:0000259" key="10">
    <source>
        <dbReference type="PROSITE" id="PS50157"/>
    </source>
</evidence>
<keyword evidence="4 8" id="KW-0863">Zinc-finger</keyword>
<feature type="region of interest" description="Disordered" evidence="9">
    <location>
        <begin position="271"/>
        <end position="347"/>
    </location>
</feature>
<dbReference type="OrthoDB" id="654211at2759"/>
<dbReference type="AlphaFoldDB" id="A0A1J8PS62"/>
<dbReference type="InterPro" id="IPR036236">
    <property type="entry name" value="Znf_C2H2_sf"/>
</dbReference>
<evidence type="ECO:0000313" key="12">
    <source>
        <dbReference type="Proteomes" id="UP000183567"/>
    </source>
</evidence>
<sequence>MHSSLAQQPNLRQRHVHSAQLGPSLSQPNPSDWVTNFLERSSIYSDAYDIQSGRCFLPDNYPTTSAIRTGMVTGQPISLDIPPSLANFRTIAGGHTNCEWSDTLPLYYGQQLHYTYTTTDKSPSSPHLPSSSHSYCIDLPTSSDMVLPSHPSASPPLPSVPVTVLPGPSASPIEITQSIRTACASSSRPVPSRNAKSEGSAARPREKKHACWMCEKSFDRPSTLRKHLLVHTGEKAFVCQTCGRRFGVASNLNRHVKRCILKPVNTVTANRTTQMVSTSDSAGTSQESASVSAPEASSAPACSTTVSSDSGSRPNKRPRDGSSSSPSDQPKASAKRRRRAPSPSQWIPTSLLPFNLFPTESTKATTVPLPPVTAVKDELSNEWIEERNSWDENVGLTPYHPCGWRGTLPGPALLGFGGKDVGNVGLVNGGTYVMGRLVMV</sequence>
<dbReference type="PROSITE" id="PS00028">
    <property type="entry name" value="ZINC_FINGER_C2H2_1"/>
    <property type="match status" value="1"/>
</dbReference>
<keyword evidence="5" id="KW-0862">Zinc</keyword>
<feature type="region of interest" description="Disordered" evidence="9">
    <location>
        <begin position="184"/>
        <end position="203"/>
    </location>
</feature>
<feature type="region of interest" description="Disordered" evidence="9">
    <location>
        <begin position="1"/>
        <end position="27"/>
    </location>
</feature>
<protein>
    <recommendedName>
        <fullName evidence="7">pH-response transcription factor pacC/RIM101</fullName>
    </recommendedName>
</protein>
<name>A0A1J8PS62_9AGAM</name>
<dbReference type="Pfam" id="PF00096">
    <property type="entry name" value="zf-C2H2"/>
    <property type="match status" value="2"/>
</dbReference>
<dbReference type="FunFam" id="3.30.160.60:FF:000340">
    <property type="entry name" value="zinc finger protein 473 isoform X1"/>
    <property type="match status" value="1"/>
</dbReference>
<evidence type="ECO:0000256" key="6">
    <source>
        <dbReference type="ARBA" id="ARBA00023242"/>
    </source>
</evidence>
<evidence type="ECO:0000256" key="3">
    <source>
        <dbReference type="ARBA" id="ARBA00022737"/>
    </source>
</evidence>
<feature type="domain" description="C2H2-type" evidence="10">
    <location>
        <begin position="209"/>
        <end position="236"/>
    </location>
</feature>
<dbReference type="Proteomes" id="UP000183567">
    <property type="component" value="Unassembled WGS sequence"/>
</dbReference>
<dbReference type="InterPro" id="IPR050331">
    <property type="entry name" value="Zinc_finger"/>
</dbReference>
<evidence type="ECO:0000256" key="4">
    <source>
        <dbReference type="ARBA" id="ARBA00022771"/>
    </source>
</evidence>
<feature type="compositionally biased region" description="Low complexity" evidence="9">
    <location>
        <begin position="322"/>
        <end position="332"/>
    </location>
</feature>
<evidence type="ECO:0000256" key="5">
    <source>
        <dbReference type="ARBA" id="ARBA00022833"/>
    </source>
</evidence>
<dbReference type="GO" id="GO:0010468">
    <property type="term" value="P:regulation of gene expression"/>
    <property type="evidence" value="ECO:0007669"/>
    <property type="project" value="TreeGrafter"/>
</dbReference>
<feature type="compositionally biased region" description="Polar residues" evidence="9">
    <location>
        <begin position="271"/>
        <end position="284"/>
    </location>
</feature>
<comment type="caution">
    <text evidence="11">The sequence shown here is derived from an EMBL/GenBank/DDBJ whole genome shotgun (WGS) entry which is preliminary data.</text>
</comment>
<dbReference type="STRING" id="180088.A0A1J8PS62"/>
<keyword evidence="6" id="KW-0539">Nucleus</keyword>
<evidence type="ECO:0000256" key="9">
    <source>
        <dbReference type="SAM" id="MobiDB-lite"/>
    </source>
</evidence>
<accession>A0A1J8PS62</accession>
<organism evidence="11 12">
    <name type="scientific">Rhizopogon vesiculosus</name>
    <dbReference type="NCBI Taxonomy" id="180088"/>
    <lineage>
        <taxon>Eukaryota</taxon>
        <taxon>Fungi</taxon>
        <taxon>Dikarya</taxon>
        <taxon>Basidiomycota</taxon>
        <taxon>Agaricomycotina</taxon>
        <taxon>Agaricomycetes</taxon>
        <taxon>Agaricomycetidae</taxon>
        <taxon>Boletales</taxon>
        <taxon>Suillineae</taxon>
        <taxon>Rhizopogonaceae</taxon>
        <taxon>Rhizopogon</taxon>
    </lineage>
</organism>
<evidence type="ECO:0000256" key="1">
    <source>
        <dbReference type="ARBA" id="ARBA00004123"/>
    </source>
</evidence>
<dbReference type="GO" id="GO:0005634">
    <property type="term" value="C:nucleus"/>
    <property type="evidence" value="ECO:0007669"/>
    <property type="project" value="UniProtKB-SubCell"/>
</dbReference>
<dbReference type="PANTHER" id="PTHR16515:SF49">
    <property type="entry name" value="GASTRULA ZINC FINGER PROTEIN XLCGF49.1-LIKE-RELATED"/>
    <property type="match status" value="1"/>
</dbReference>
<dbReference type="FunFam" id="3.30.160.60:FF:000100">
    <property type="entry name" value="Zinc finger 45-like"/>
    <property type="match status" value="1"/>
</dbReference>
<feature type="compositionally biased region" description="Low complexity" evidence="9">
    <location>
        <begin position="285"/>
        <end position="303"/>
    </location>
</feature>
<reference evidence="11 12" key="1">
    <citation type="submission" date="2016-03" db="EMBL/GenBank/DDBJ databases">
        <title>Comparative genomics of the ectomycorrhizal sister species Rhizopogon vinicolor and Rhizopogon vesiculosus (Basidiomycota: Boletales) reveals a divergence of the mating type B locus.</title>
        <authorList>
            <person name="Mujic A.B."/>
            <person name="Kuo A."/>
            <person name="Tritt A."/>
            <person name="Lipzen A."/>
            <person name="Chen C."/>
            <person name="Johnson J."/>
            <person name="Sharma A."/>
            <person name="Barry K."/>
            <person name="Grigoriev I.V."/>
            <person name="Spatafora J.W."/>
        </authorList>
    </citation>
    <scope>NUCLEOTIDE SEQUENCE [LARGE SCALE GENOMIC DNA]</scope>
    <source>
        <strain evidence="11 12">AM-OR11-056</strain>
    </source>
</reference>
<keyword evidence="2" id="KW-0479">Metal-binding</keyword>
<dbReference type="InterPro" id="IPR013087">
    <property type="entry name" value="Znf_C2H2_type"/>
</dbReference>
<dbReference type="Gene3D" id="3.30.160.60">
    <property type="entry name" value="Classic Zinc Finger"/>
    <property type="match status" value="2"/>
</dbReference>
<keyword evidence="12" id="KW-1185">Reference proteome</keyword>